<evidence type="ECO:0000313" key="3">
    <source>
        <dbReference type="Proteomes" id="UP000824091"/>
    </source>
</evidence>
<keyword evidence="1" id="KW-0812">Transmembrane</keyword>
<evidence type="ECO:0000313" key="2">
    <source>
        <dbReference type="EMBL" id="HIU28546.1"/>
    </source>
</evidence>
<sequence length="206" mass="23381">MIGALLIIAYAAGAWMILEEYIKETLWHAKVRKTLDEAGKKIKVVFAWRRSSSSDDELYKSCVLLKNLVIVTKDAKLSAEHIFERLMENSGSLRPVYGRLISLYRSGRDEEAFKVLAETVGTREARTFGLILSKLDKMDPEELREQMDIFQRDITEKKVTAAMKQAQRNSMVITAMSALSVFALLVNFTVVVIFMKSIDMMGSVFL</sequence>
<gene>
    <name evidence="2" type="ORF">IAD16_09265</name>
</gene>
<dbReference type="AlphaFoldDB" id="A0A9D1I549"/>
<comment type="caution">
    <text evidence="2">The sequence shown here is derived from an EMBL/GenBank/DDBJ whole genome shotgun (WGS) entry which is preliminary data.</text>
</comment>
<proteinExistence type="predicted"/>
<reference evidence="2" key="2">
    <citation type="journal article" date="2021" name="PeerJ">
        <title>Extensive microbial diversity within the chicken gut microbiome revealed by metagenomics and culture.</title>
        <authorList>
            <person name="Gilroy R."/>
            <person name="Ravi A."/>
            <person name="Getino M."/>
            <person name="Pursley I."/>
            <person name="Horton D.L."/>
            <person name="Alikhan N.F."/>
            <person name="Baker D."/>
            <person name="Gharbi K."/>
            <person name="Hall N."/>
            <person name="Watson M."/>
            <person name="Adriaenssens E.M."/>
            <person name="Foster-Nyarko E."/>
            <person name="Jarju S."/>
            <person name="Secka A."/>
            <person name="Antonio M."/>
            <person name="Oren A."/>
            <person name="Chaudhuri R.R."/>
            <person name="La Ragione R."/>
            <person name="Hildebrand F."/>
            <person name="Pallen M.J."/>
        </authorList>
    </citation>
    <scope>NUCLEOTIDE SEQUENCE</scope>
    <source>
        <strain evidence="2">11300</strain>
    </source>
</reference>
<accession>A0A9D1I549</accession>
<name>A0A9D1I549_9FIRM</name>
<feature type="transmembrane region" description="Helical" evidence="1">
    <location>
        <begin position="171"/>
        <end position="195"/>
    </location>
</feature>
<dbReference type="EMBL" id="DVMO01000145">
    <property type="protein sequence ID" value="HIU28546.1"/>
    <property type="molecule type" value="Genomic_DNA"/>
</dbReference>
<keyword evidence="1" id="KW-1133">Transmembrane helix</keyword>
<keyword evidence="1" id="KW-0472">Membrane</keyword>
<dbReference type="Proteomes" id="UP000824091">
    <property type="component" value="Unassembled WGS sequence"/>
</dbReference>
<organism evidence="2 3">
    <name type="scientific">Candidatus Fimisoma avicola</name>
    <dbReference type="NCBI Taxonomy" id="2840826"/>
    <lineage>
        <taxon>Bacteria</taxon>
        <taxon>Bacillati</taxon>
        <taxon>Bacillota</taxon>
        <taxon>Clostridia</taxon>
        <taxon>Eubacteriales</taxon>
        <taxon>Candidatus Fimisoma</taxon>
    </lineage>
</organism>
<protein>
    <submittedName>
        <fullName evidence="2">Uncharacterized protein</fullName>
    </submittedName>
</protein>
<reference evidence="2" key="1">
    <citation type="submission" date="2020-10" db="EMBL/GenBank/DDBJ databases">
        <authorList>
            <person name="Gilroy R."/>
        </authorList>
    </citation>
    <scope>NUCLEOTIDE SEQUENCE</scope>
    <source>
        <strain evidence="2">11300</strain>
    </source>
</reference>
<evidence type="ECO:0000256" key="1">
    <source>
        <dbReference type="SAM" id="Phobius"/>
    </source>
</evidence>